<proteinExistence type="predicted"/>
<dbReference type="Proteomes" id="UP000199308">
    <property type="component" value="Unassembled WGS sequence"/>
</dbReference>
<evidence type="ECO:0000256" key="1">
    <source>
        <dbReference type="SAM" id="SignalP"/>
    </source>
</evidence>
<evidence type="ECO:0000313" key="3">
    <source>
        <dbReference type="Proteomes" id="UP000199308"/>
    </source>
</evidence>
<feature type="chain" id="PRO_5011497837" description="Lipoprotein" evidence="1">
    <location>
        <begin position="19"/>
        <end position="144"/>
    </location>
</feature>
<evidence type="ECO:0008006" key="4">
    <source>
        <dbReference type="Google" id="ProtNLM"/>
    </source>
</evidence>
<dbReference type="RefSeq" id="WP_093328516.1">
    <property type="nucleotide sequence ID" value="NZ_AP027363.1"/>
</dbReference>
<name>A0A1I0CJN3_THASX</name>
<sequence length="144" mass="16575">MKKTLCFCLLTISLSGCSVFEYFQLKPIEQDVVKLSTVAEFISINNEAINGHDATLSPGSYTIKVQYRTLLRDYICTFEFDAIGGNYYEIVDYMNEQPITLYRLEQTTAVWSNRFDPISPLGCNITYRFRDKPDTESKPNPKKN</sequence>
<accession>A0A1I0CJN3</accession>
<organism evidence="2 3">
    <name type="scientific">Thalassotalea agarivorans</name>
    <name type="common">Thalassomonas agarivorans</name>
    <dbReference type="NCBI Taxonomy" id="349064"/>
    <lineage>
        <taxon>Bacteria</taxon>
        <taxon>Pseudomonadati</taxon>
        <taxon>Pseudomonadota</taxon>
        <taxon>Gammaproteobacteria</taxon>
        <taxon>Alteromonadales</taxon>
        <taxon>Colwelliaceae</taxon>
        <taxon>Thalassotalea</taxon>
    </lineage>
</organism>
<dbReference type="OrthoDB" id="6388769at2"/>
<protein>
    <recommendedName>
        <fullName evidence="4">Lipoprotein</fullName>
    </recommendedName>
</protein>
<keyword evidence="3" id="KW-1185">Reference proteome</keyword>
<reference evidence="2 3" key="1">
    <citation type="submission" date="2016-10" db="EMBL/GenBank/DDBJ databases">
        <authorList>
            <person name="de Groot N.N."/>
        </authorList>
    </citation>
    <scope>NUCLEOTIDE SEQUENCE [LARGE SCALE GENOMIC DNA]</scope>
    <source>
        <strain evidence="2 3">DSM 19706</strain>
    </source>
</reference>
<keyword evidence="1" id="KW-0732">Signal</keyword>
<evidence type="ECO:0000313" key="2">
    <source>
        <dbReference type="EMBL" id="SET19849.1"/>
    </source>
</evidence>
<feature type="signal peptide" evidence="1">
    <location>
        <begin position="1"/>
        <end position="18"/>
    </location>
</feature>
<dbReference type="PROSITE" id="PS51257">
    <property type="entry name" value="PROKAR_LIPOPROTEIN"/>
    <property type="match status" value="1"/>
</dbReference>
<gene>
    <name evidence="2" type="ORF">SAMN05660429_01223</name>
</gene>
<dbReference type="EMBL" id="FOHK01000005">
    <property type="protein sequence ID" value="SET19849.1"/>
    <property type="molecule type" value="Genomic_DNA"/>
</dbReference>
<dbReference type="STRING" id="349064.SAMN05660429_01223"/>
<dbReference type="AlphaFoldDB" id="A0A1I0CJN3"/>